<proteinExistence type="predicted"/>
<keyword evidence="2" id="KW-1185">Reference proteome</keyword>
<comment type="caution">
    <text evidence="1">The sequence shown here is derived from an EMBL/GenBank/DDBJ whole genome shotgun (WGS) entry which is preliminary data.</text>
</comment>
<evidence type="ECO:0000313" key="2">
    <source>
        <dbReference type="Proteomes" id="UP001165121"/>
    </source>
</evidence>
<dbReference type="OrthoDB" id="129309at2759"/>
<reference evidence="1" key="1">
    <citation type="submission" date="2023-04" db="EMBL/GenBank/DDBJ databases">
        <title>Phytophthora fragariaefolia NBRC 109709.</title>
        <authorList>
            <person name="Ichikawa N."/>
            <person name="Sato H."/>
            <person name="Tonouchi N."/>
        </authorList>
    </citation>
    <scope>NUCLEOTIDE SEQUENCE</scope>
    <source>
        <strain evidence="1">NBRC 109709</strain>
    </source>
</reference>
<sequence>MQNEEGTHITSDEVRQHLVTRNRLVELPKPKVTDQIAVTAVTRSARRRRLQPETLQEEVVQQMRSERIVQAQNEKKWIADLKAYLQGNLADLTAVEAKACYKIADDYDVDDDELLLYCPTTAQSCGNRDLIARLVVPIMYVADINQRDWDEYAERLTFALNTARDRVRSDTPFYLAHGWDPQTTLEAPLPLVSTRRRDRDPRRWRYHVQAHYQRAREQVRERLREAIRERAD</sequence>
<name>A0A9W6XRB9_9STRA</name>
<dbReference type="AlphaFoldDB" id="A0A9W6XRB9"/>
<dbReference type="EMBL" id="BSXT01001624">
    <property type="protein sequence ID" value="GMF44013.1"/>
    <property type="molecule type" value="Genomic_DNA"/>
</dbReference>
<dbReference type="Proteomes" id="UP001165121">
    <property type="component" value="Unassembled WGS sequence"/>
</dbReference>
<evidence type="ECO:0000313" key="1">
    <source>
        <dbReference type="EMBL" id="GMF44013.1"/>
    </source>
</evidence>
<accession>A0A9W6XRB9</accession>
<gene>
    <name evidence="1" type="ORF">Pfra01_001515100</name>
</gene>
<protein>
    <submittedName>
        <fullName evidence="1">Unnamed protein product</fullName>
    </submittedName>
</protein>
<organism evidence="1 2">
    <name type="scientific">Phytophthora fragariaefolia</name>
    <dbReference type="NCBI Taxonomy" id="1490495"/>
    <lineage>
        <taxon>Eukaryota</taxon>
        <taxon>Sar</taxon>
        <taxon>Stramenopiles</taxon>
        <taxon>Oomycota</taxon>
        <taxon>Peronosporomycetes</taxon>
        <taxon>Peronosporales</taxon>
        <taxon>Peronosporaceae</taxon>
        <taxon>Phytophthora</taxon>
    </lineage>
</organism>